<gene>
    <name evidence="2" type="ORF">FJTKL_01619</name>
</gene>
<dbReference type="EMBL" id="JBAWTH010000127">
    <property type="protein sequence ID" value="KAL2275763.1"/>
    <property type="molecule type" value="Genomic_DNA"/>
</dbReference>
<sequence length="83" mass="9310">MSRFARHSLRGSALLGGLESPQLIKFNLAVKVKQISTKTIHTIKTNQSKTHKNLKFFCDNSSHQRTSSPNKTTPQKNKPGCIF</sequence>
<protein>
    <submittedName>
        <fullName evidence="2">Uncharacterized protein</fullName>
    </submittedName>
</protein>
<keyword evidence="3" id="KW-1185">Reference proteome</keyword>
<evidence type="ECO:0000256" key="1">
    <source>
        <dbReference type="SAM" id="MobiDB-lite"/>
    </source>
</evidence>
<evidence type="ECO:0000313" key="2">
    <source>
        <dbReference type="EMBL" id="KAL2275763.1"/>
    </source>
</evidence>
<feature type="region of interest" description="Disordered" evidence="1">
    <location>
        <begin position="59"/>
        <end position="83"/>
    </location>
</feature>
<comment type="caution">
    <text evidence="2">The sequence shown here is derived from an EMBL/GenBank/DDBJ whole genome shotgun (WGS) entry which is preliminary data.</text>
</comment>
<name>A0ABR4E032_9PEZI</name>
<proteinExistence type="predicted"/>
<dbReference type="Proteomes" id="UP001600888">
    <property type="component" value="Unassembled WGS sequence"/>
</dbReference>
<organism evidence="2 3">
    <name type="scientific">Diaporthe vaccinii</name>
    <dbReference type="NCBI Taxonomy" id="105482"/>
    <lineage>
        <taxon>Eukaryota</taxon>
        <taxon>Fungi</taxon>
        <taxon>Dikarya</taxon>
        <taxon>Ascomycota</taxon>
        <taxon>Pezizomycotina</taxon>
        <taxon>Sordariomycetes</taxon>
        <taxon>Sordariomycetidae</taxon>
        <taxon>Diaporthales</taxon>
        <taxon>Diaporthaceae</taxon>
        <taxon>Diaporthe</taxon>
        <taxon>Diaporthe eres species complex</taxon>
    </lineage>
</organism>
<reference evidence="2 3" key="1">
    <citation type="submission" date="2024-03" db="EMBL/GenBank/DDBJ databases">
        <title>A high-quality draft genome sequence of Diaporthe vaccinii, a causative agent of upright dieback and viscid rot disease in cranberry plants.</title>
        <authorList>
            <person name="Sarrasin M."/>
            <person name="Lang B.F."/>
            <person name="Burger G."/>
        </authorList>
    </citation>
    <scope>NUCLEOTIDE SEQUENCE [LARGE SCALE GENOMIC DNA]</scope>
    <source>
        <strain evidence="2 3">IS7</strain>
    </source>
</reference>
<evidence type="ECO:0000313" key="3">
    <source>
        <dbReference type="Proteomes" id="UP001600888"/>
    </source>
</evidence>
<accession>A0ABR4E032</accession>
<feature type="compositionally biased region" description="Polar residues" evidence="1">
    <location>
        <begin position="59"/>
        <end position="76"/>
    </location>
</feature>